<evidence type="ECO:0000313" key="9">
    <source>
        <dbReference type="Proteomes" id="UP000034407"/>
    </source>
</evidence>
<dbReference type="GO" id="GO:0005886">
    <property type="term" value="C:plasma membrane"/>
    <property type="evidence" value="ECO:0007669"/>
    <property type="project" value="UniProtKB-SubCell"/>
</dbReference>
<dbReference type="InterPro" id="IPR018513">
    <property type="entry name" value="Cell_synthase_bac"/>
</dbReference>
<evidence type="ECO:0000256" key="6">
    <source>
        <dbReference type="SAM" id="Phobius"/>
    </source>
</evidence>
<keyword evidence="3 6" id="KW-0812">Transmembrane</keyword>
<dbReference type="PANTHER" id="PTHR39083">
    <property type="entry name" value="CYCLIC DI-GMP-BINDING PROTEIN"/>
    <property type="match status" value="1"/>
</dbReference>
<proteinExistence type="predicted"/>
<keyword evidence="5 6" id="KW-0472">Membrane</keyword>
<keyword evidence="4 6" id="KW-1133">Transmembrane helix</keyword>
<evidence type="ECO:0000256" key="2">
    <source>
        <dbReference type="ARBA" id="ARBA00022475"/>
    </source>
</evidence>
<evidence type="ECO:0008006" key="10">
    <source>
        <dbReference type="Google" id="ProtNLM"/>
    </source>
</evidence>
<dbReference type="OrthoDB" id="2655838at2"/>
<evidence type="ECO:0000256" key="3">
    <source>
        <dbReference type="ARBA" id="ARBA00022692"/>
    </source>
</evidence>
<accession>A0A0M3DLY8</accession>
<dbReference type="AlphaFoldDB" id="A0A0M3DLY8"/>
<feature type="signal peptide" evidence="7">
    <location>
        <begin position="1"/>
        <end position="22"/>
    </location>
</feature>
<evidence type="ECO:0000256" key="7">
    <source>
        <dbReference type="SAM" id="SignalP"/>
    </source>
</evidence>
<dbReference type="GO" id="GO:0006011">
    <property type="term" value="P:UDP-alpha-D-glucose metabolic process"/>
    <property type="evidence" value="ECO:0007669"/>
    <property type="project" value="InterPro"/>
</dbReference>
<feature type="chain" id="PRO_5005652961" description="Cellulose synthase" evidence="7">
    <location>
        <begin position="23"/>
        <end position="688"/>
    </location>
</feature>
<keyword evidence="7" id="KW-0732">Signal</keyword>
<dbReference type="Gene3D" id="2.60.120.260">
    <property type="entry name" value="Galactose-binding domain-like"/>
    <property type="match status" value="2"/>
</dbReference>
<evidence type="ECO:0000256" key="1">
    <source>
        <dbReference type="ARBA" id="ARBA00004162"/>
    </source>
</evidence>
<sequence>MRIVTIALSLILTFSNISLVFADNEDVKAYKFQDDVTINGVIGSTERFFNVSQNWDVKDLKLNLVYTKSELLDVNYSTITVFINGEPVSSKRLDGNRKYQDKWQVNIPKELVKSGYNSISIKAYKTISDKICRDDSNTANWLVVHKQSDIELKYALKDNSNEIKDYASVFANIGNEAYIDTTFVLPDKYNSNELSSVMNLSLNMGQKLKGDNFKLDVKLKSNLKEYNKNIIYIGGTNDTSTDFLNFLSDDEKNQAKNKAVIKQVISPFNKEKRMILIISDNGKALKNATKLICNNELLNELNSSSFIIDETKDVSDIKKEIKNKLTLNDLGYNDFLLKGPFSQETNFDVSIPKNKISTAGSILNLKFRYAKNLDFERSLITVYVNDKPISSKKLSLEKADNDILEVNLPTDVLGKNYYKIKVVFNLELKDLMCVTRDTDSPWAYILDSSFIKFDFKDNDSLNFKSYPYPFIDNQQANDINVVVSKNLNSSDLSNIANIIGNMGRDAVYNTGNLNVLTDSEFLNTNKKGNLIVIGTPDDNSILKDINKDLYIKFDKNFSGFENNDKIKFLDDKYSKQLSTIQLINSPYSKSNSAIIVSSLDKNSLSSSVRYLSDNNLTRDLKGDAAVVNRDGGIQDINFKENNRSDEELEDNSSKFKLEKASLTFILIAGFLFLTVIISAILLILKYRK</sequence>
<dbReference type="PATRIC" id="fig|1629550.3.peg.3335"/>
<evidence type="ECO:0000256" key="4">
    <source>
        <dbReference type="ARBA" id="ARBA00022989"/>
    </source>
</evidence>
<protein>
    <recommendedName>
        <fullName evidence="10">Cellulose synthase</fullName>
    </recommendedName>
</protein>
<comment type="caution">
    <text evidence="8">The sequence shown here is derived from an EMBL/GenBank/DDBJ whole genome shotgun (WGS) entry which is preliminary data.</text>
</comment>
<keyword evidence="9" id="KW-1185">Reference proteome</keyword>
<comment type="subcellular location">
    <subcellularLocation>
        <location evidence="1">Cell membrane</location>
        <topology evidence="1">Single-pass membrane protein</topology>
    </subcellularLocation>
</comment>
<feature type="transmembrane region" description="Helical" evidence="6">
    <location>
        <begin position="662"/>
        <end position="684"/>
    </location>
</feature>
<dbReference type="Proteomes" id="UP000034407">
    <property type="component" value="Unassembled WGS sequence"/>
</dbReference>
<name>A0A0M3DLY8_9FIRM</name>
<reference evidence="8 9" key="1">
    <citation type="submission" date="2015-04" db="EMBL/GenBank/DDBJ databases">
        <title>Microcin producing Clostridium sp. JC272T.</title>
        <authorList>
            <person name="Jyothsna T."/>
            <person name="Sasikala C."/>
            <person name="Ramana C."/>
        </authorList>
    </citation>
    <scope>NUCLEOTIDE SEQUENCE [LARGE SCALE GENOMIC DNA]</scope>
    <source>
        <strain evidence="8 9">JC272</strain>
    </source>
</reference>
<evidence type="ECO:0000313" key="8">
    <source>
        <dbReference type="EMBL" id="KKY02444.1"/>
    </source>
</evidence>
<dbReference type="Pfam" id="PF03170">
    <property type="entry name" value="BcsB"/>
    <property type="match status" value="1"/>
</dbReference>
<keyword evidence="2" id="KW-1003">Cell membrane</keyword>
<dbReference type="PANTHER" id="PTHR39083:SF1">
    <property type="entry name" value="CYCLIC DI-GMP-BINDING PROTEIN"/>
    <property type="match status" value="1"/>
</dbReference>
<evidence type="ECO:0000256" key="5">
    <source>
        <dbReference type="ARBA" id="ARBA00023136"/>
    </source>
</evidence>
<organism evidence="8 9">
    <name type="scientific">Paraclostridium benzoelyticum</name>
    <dbReference type="NCBI Taxonomy" id="1629550"/>
    <lineage>
        <taxon>Bacteria</taxon>
        <taxon>Bacillati</taxon>
        <taxon>Bacillota</taxon>
        <taxon>Clostridia</taxon>
        <taxon>Peptostreptococcales</taxon>
        <taxon>Peptostreptococcaceae</taxon>
        <taxon>Paraclostridium</taxon>
    </lineage>
</organism>
<dbReference type="EMBL" id="LBBT01000063">
    <property type="protein sequence ID" value="KKY02444.1"/>
    <property type="molecule type" value="Genomic_DNA"/>
</dbReference>
<dbReference type="RefSeq" id="WP_046822014.1">
    <property type="nucleotide sequence ID" value="NZ_LBBT01000063.1"/>
</dbReference>
<gene>
    <name evidence="8" type="ORF">VN21_03180</name>
</gene>